<organism evidence="1">
    <name type="scientific">Anguilla anguilla</name>
    <name type="common">European freshwater eel</name>
    <name type="synonym">Muraena anguilla</name>
    <dbReference type="NCBI Taxonomy" id="7936"/>
    <lineage>
        <taxon>Eukaryota</taxon>
        <taxon>Metazoa</taxon>
        <taxon>Chordata</taxon>
        <taxon>Craniata</taxon>
        <taxon>Vertebrata</taxon>
        <taxon>Euteleostomi</taxon>
        <taxon>Actinopterygii</taxon>
        <taxon>Neopterygii</taxon>
        <taxon>Teleostei</taxon>
        <taxon>Anguilliformes</taxon>
        <taxon>Anguillidae</taxon>
        <taxon>Anguilla</taxon>
    </lineage>
</organism>
<name>A0A0E9WYS6_ANGAN</name>
<evidence type="ECO:0000313" key="1">
    <source>
        <dbReference type="EMBL" id="JAH95341.1"/>
    </source>
</evidence>
<sequence length="77" mass="9108">MCTRDRGGQCLSCFSSLQTPEFLVIDFYLNYYVWFADPLTLRMFHNDTDLSSCFLPPTRHYLLAFYFPKALSRDFCT</sequence>
<reference evidence="1" key="2">
    <citation type="journal article" date="2015" name="Fish Shellfish Immunol.">
        <title>Early steps in the European eel (Anguilla anguilla)-Vibrio vulnificus interaction in the gills: Role of the RtxA13 toxin.</title>
        <authorList>
            <person name="Callol A."/>
            <person name="Pajuelo D."/>
            <person name="Ebbesson L."/>
            <person name="Teles M."/>
            <person name="MacKenzie S."/>
            <person name="Amaro C."/>
        </authorList>
    </citation>
    <scope>NUCLEOTIDE SEQUENCE</scope>
</reference>
<proteinExistence type="predicted"/>
<accession>A0A0E9WYS6</accession>
<dbReference type="AlphaFoldDB" id="A0A0E9WYS6"/>
<dbReference type="EMBL" id="GBXM01013236">
    <property type="protein sequence ID" value="JAH95341.1"/>
    <property type="molecule type" value="Transcribed_RNA"/>
</dbReference>
<reference evidence="1" key="1">
    <citation type="submission" date="2014-11" db="EMBL/GenBank/DDBJ databases">
        <authorList>
            <person name="Amaro Gonzalez C."/>
        </authorList>
    </citation>
    <scope>NUCLEOTIDE SEQUENCE</scope>
</reference>
<protein>
    <submittedName>
        <fullName evidence="1">Uncharacterized protein</fullName>
    </submittedName>
</protein>